<sequence length="109" mass="12752">MYKQLRLIDADWLLECLKKEAEFCIKEKFNEKNTRFYLGRETVLTDIIRQIESGKFDVDPITLPTIKPGDKAIHSDLGRVRIMSEPMVTALKDKDEYEVYLSDLEVSHD</sequence>
<keyword evidence="3" id="KW-1185">Reference proteome</keyword>
<name>A0ABQ1VQD9_9BACL</name>
<dbReference type="Proteomes" id="UP000608420">
    <property type="component" value="Unassembled WGS sequence"/>
</dbReference>
<dbReference type="PROSITE" id="PS50172">
    <property type="entry name" value="BRCT"/>
    <property type="match status" value="1"/>
</dbReference>
<evidence type="ECO:0000313" key="2">
    <source>
        <dbReference type="EMBL" id="GGF86723.1"/>
    </source>
</evidence>
<proteinExistence type="predicted"/>
<evidence type="ECO:0000313" key="3">
    <source>
        <dbReference type="Proteomes" id="UP000608420"/>
    </source>
</evidence>
<accession>A0ABQ1VQD9</accession>
<gene>
    <name evidence="2" type="ORF">GCM10010913_05280</name>
</gene>
<dbReference type="EMBL" id="BMIW01000003">
    <property type="protein sequence ID" value="GGF86723.1"/>
    <property type="molecule type" value="Genomic_DNA"/>
</dbReference>
<dbReference type="RefSeq" id="WP_120462545.1">
    <property type="nucleotide sequence ID" value="NZ_BMIW01000003.1"/>
</dbReference>
<organism evidence="2 3">
    <name type="scientific">Paenibacillus aceti</name>
    <dbReference type="NCBI Taxonomy" id="1820010"/>
    <lineage>
        <taxon>Bacteria</taxon>
        <taxon>Bacillati</taxon>
        <taxon>Bacillota</taxon>
        <taxon>Bacilli</taxon>
        <taxon>Bacillales</taxon>
        <taxon>Paenibacillaceae</taxon>
        <taxon>Paenibacillus</taxon>
    </lineage>
</organism>
<dbReference type="InterPro" id="IPR001357">
    <property type="entry name" value="BRCT_dom"/>
</dbReference>
<reference evidence="3" key="1">
    <citation type="journal article" date="2019" name="Int. J. Syst. Evol. Microbiol.">
        <title>The Global Catalogue of Microorganisms (GCM) 10K type strain sequencing project: providing services to taxonomists for standard genome sequencing and annotation.</title>
        <authorList>
            <consortium name="The Broad Institute Genomics Platform"/>
            <consortium name="The Broad Institute Genome Sequencing Center for Infectious Disease"/>
            <person name="Wu L."/>
            <person name="Ma J."/>
        </authorList>
    </citation>
    <scope>NUCLEOTIDE SEQUENCE [LARGE SCALE GENOMIC DNA]</scope>
    <source>
        <strain evidence="3">CGMCC 1.15420</strain>
    </source>
</reference>
<evidence type="ECO:0000259" key="1">
    <source>
        <dbReference type="PROSITE" id="PS50172"/>
    </source>
</evidence>
<feature type="domain" description="BRCT" evidence="1">
    <location>
        <begin position="1"/>
        <end position="19"/>
    </location>
</feature>
<protein>
    <recommendedName>
        <fullName evidence="1">BRCT domain-containing protein</fullName>
    </recommendedName>
</protein>
<comment type="caution">
    <text evidence="2">The sequence shown here is derived from an EMBL/GenBank/DDBJ whole genome shotgun (WGS) entry which is preliminary data.</text>
</comment>